<dbReference type="Proteomes" id="UP001303160">
    <property type="component" value="Unassembled WGS sequence"/>
</dbReference>
<reference evidence="3" key="2">
    <citation type="submission" date="2023-05" db="EMBL/GenBank/DDBJ databases">
        <authorList>
            <consortium name="Lawrence Berkeley National Laboratory"/>
            <person name="Steindorff A."/>
            <person name="Hensen N."/>
            <person name="Bonometti L."/>
            <person name="Westerberg I."/>
            <person name="Brannstrom I.O."/>
            <person name="Guillou S."/>
            <person name="Cros-Aarteil S."/>
            <person name="Calhoun S."/>
            <person name="Haridas S."/>
            <person name="Kuo A."/>
            <person name="Mondo S."/>
            <person name="Pangilinan J."/>
            <person name="Riley R."/>
            <person name="Labutti K."/>
            <person name="Andreopoulos B."/>
            <person name="Lipzen A."/>
            <person name="Chen C."/>
            <person name="Yanf M."/>
            <person name="Daum C."/>
            <person name="Ng V."/>
            <person name="Clum A."/>
            <person name="Ohm R."/>
            <person name="Martin F."/>
            <person name="Silar P."/>
            <person name="Natvig D."/>
            <person name="Lalanne C."/>
            <person name="Gautier V."/>
            <person name="Ament-Velasquez S.L."/>
            <person name="Kruys A."/>
            <person name="Hutchinson M.I."/>
            <person name="Powell A.J."/>
            <person name="Barry K."/>
            <person name="Miller A.N."/>
            <person name="Grigoriev I.V."/>
            <person name="Debuchy R."/>
            <person name="Gladieux P."/>
            <person name="Thoren M.H."/>
            <person name="Johannesson H."/>
        </authorList>
    </citation>
    <scope>NUCLEOTIDE SEQUENCE</scope>
    <source>
        <strain evidence="3">CBS 315.58</strain>
    </source>
</reference>
<sequence length="266" mass="30190">MAEHNRTKRPRSNSDLYHDLALRPATRQRLESLSVASSSVSATSTTVGSASTIPPQASFAPDTSSSTKPLPGSRGAAPISAETTSTNVDATPPGFNASCLATMRESETQAMGPACHQLWHLSRNPSRQEEYAHCLARFEAGLQRQIQRMQNQLQLVQEKIRHANEKIEQLQETNRRLREELQQRSRQLIQQRNENQQFRAENHWLKEDAAEMNGRMEFDRLRMSGAREAEARLVSGYFAIKEDSESCDDEDEEDEDQEGDYYTWGY</sequence>
<feature type="region of interest" description="Disordered" evidence="2">
    <location>
        <begin position="37"/>
        <end position="93"/>
    </location>
</feature>
<accession>A0AAN7AQR4</accession>
<comment type="caution">
    <text evidence="3">The sequence shown here is derived from an EMBL/GenBank/DDBJ whole genome shotgun (WGS) entry which is preliminary data.</text>
</comment>
<dbReference type="EMBL" id="MU864086">
    <property type="protein sequence ID" value="KAK4194185.1"/>
    <property type="molecule type" value="Genomic_DNA"/>
</dbReference>
<organism evidence="3 4">
    <name type="scientific">Triangularia verruculosa</name>
    <dbReference type="NCBI Taxonomy" id="2587418"/>
    <lineage>
        <taxon>Eukaryota</taxon>
        <taxon>Fungi</taxon>
        <taxon>Dikarya</taxon>
        <taxon>Ascomycota</taxon>
        <taxon>Pezizomycotina</taxon>
        <taxon>Sordariomycetes</taxon>
        <taxon>Sordariomycetidae</taxon>
        <taxon>Sordariales</taxon>
        <taxon>Podosporaceae</taxon>
        <taxon>Triangularia</taxon>
    </lineage>
</organism>
<evidence type="ECO:0000313" key="4">
    <source>
        <dbReference type="Proteomes" id="UP001303160"/>
    </source>
</evidence>
<protein>
    <submittedName>
        <fullName evidence="3">Uncharacterized protein</fullName>
    </submittedName>
</protein>
<feature type="region of interest" description="Disordered" evidence="2">
    <location>
        <begin position="242"/>
        <end position="266"/>
    </location>
</feature>
<gene>
    <name evidence="3" type="ORF">QBC40DRAFT_260265</name>
</gene>
<name>A0AAN7AQR4_9PEZI</name>
<feature type="coiled-coil region" evidence="1">
    <location>
        <begin position="139"/>
        <end position="201"/>
    </location>
</feature>
<proteinExistence type="predicted"/>
<keyword evidence="1" id="KW-0175">Coiled coil</keyword>
<feature type="compositionally biased region" description="Acidic residues" evidence="2">
    <location>
        <begin position="245"/>
        <end position="259"/>
    </location>
</feature>
<reference evidence="3" key="1">
    <citation type="journal article" date="2023" name="Mol. Phylogenet. Evol.">
        <title>Genome-scale phylogeny and comparative genomics of the fungal order Sordariales.</title>
        <authorList>
            <person name="Hensen N."/>
            <person name="Bonometti L."/>
            <person name="Westerberg I."/>
            <person name="Brannstrom I.O."/>
            <person name="Guillou S."/>
            <person name="Cros-Aarteil S."/>
            <person name="Calhoun S."/>
            <person name="Haridas S."/>
            <person name="Kuo A."/>
            <person name="Mondo S."/>
            <person name="Pangilinan J."/>
            <person name="Riley R."/>
            <person name="LaButti K."/>
            <person name="Andreopoulos B."/>
            <person name="Lipzen A."/>
            <person name="Chen C."/>
            <person name="Yan M."/>
            <person name="Daum C."/>
            <person name="Ng V."/>
            <person name="Clum A."/>
            <person name="Steindorff A."/>
            <person name="Ohm R.A."/>
            <person name="Martin F."/>
            <person name="Silar P."/>
            <person name="Natvig D.O."/>
            <person name="Lalanne C."/>
            <person name="Gautier V."/>
            <person name="Ament-Velasquez S.L."/>
            <person name="Kruys A."/>
            <person name="Hutchinson M.I."/>
            <person name="Powell A.J."/>
            <person name="Barry K."/>
            <person name="Miller A.N."/>
            <person name="Grigoriev I.V."/>
            <person name="Debuchy R."/>
            <person name="Gladieux P."/>
            <person name="Hiltunen Thoren M."/>
            <person name="Johannesson H."/>
        </authorList>
    </citation>
    <scope>NUCLEOTIDE SEQUENCE</scope>
    <source>
        <strain evidence="3">CBS 315.58</strain>
    </source>
</reference>
<evidence type="ECO:0000256" key="1">
    <source>
        <dbReference type="SAM" id="Coils"/>
    </source>
</evidence>
<dbReference type="AlphaFoldDB" id="A0AAN7AQR4"/>
<keyword evidence="4" id="KW-1185">Reference proteome</keyword>
<evidence type="ECO:0000256" key="2">
    <source>
        <dbReference type="SAM" id="MobiDB-lite"/>
    </source>
</evidence>
<evidence type="ECO:0000313" key="3">
    <source>
        <dbReference type="EMBL" id="KAK4194185.1"/>
    </source>
</evidence>
<feature type="compositionally biased region" description="Low complexity" evidence="2">
    <location>
        <begin position="37"/>
        <end position="52"/>
    </location>
</feature>